<evidence type="ECO:0000259" key="6">
    <source>
        <dbReference type="Pfam" id="PF08281"/>
    </source>
</evidence>
<dbReference type="SUPFAM" id="SSF88946">
    <property type="entry name" value="Sigma2 domain of RNA polymerase sigma factors"/>
    <property type="match status" value="1"/>
</dbReference>
<dbReference type="InterPro" id="IPR007627">
    <property type="entry name" value="RNA_pol_sigma70_r2"/>
</dbReference>
<dbReference type="RefSeq" id="WP_154307191.1">
    <property type="nucleotide sequence ID" value="NZ_WKKI01000010.1"/>
</dbReference>
<dbReference type="NCBIfam" id="TIGR02937">
    <property type="entry name" value="sigma70-ECF"/>
    <property type="match status" value="1"/>
</dbReference>
<evidence type="ECO:0000313" key="8">
    <source>
        <dbReference type="Proteomes" id="UP000448867"/>
    </source>
</evidence>
<dbReference type="OrthoDB" id="9794508at2"/>
<feature type="domain" description="RNA polymerase sigma factor 70 region 4 type 2" evidence="6">
    <location>
        <begin position="111"/>
        <end position="161"/>
    </location>
</feature>
<comment type="similarity">
    <text evidence="1">Belongs to the sigma-70 factor family. ECF subfamily.</text>
</comment>
<dbReference type="InterPro" id="IPR014284">
    <property type="entry name" value="RNA_pol_sigma-70_dom"/>
</dbReference>
<comment type="caution">
    <text evidence="7">The sequence shown here is derived from an EMBL/GenBank/DDBJ whole genome shotgun (WGS) entry which is preliminary data.</text>
</comment>
<keyword evidence="2" id="KW-0805">Transcription regulation</keyword>
<dbReference type="EMBL" id="WKKI01000010">
    <property type="protein sequence ID" value="MRX72056.1"/>
    <property type="molecule type" value="Genomic_DNA"/>
</dbReference>
<dbReference type="NCBIfam" id="NF007220">
    <property type="entry name" value="PRK09639.1-5"/>
    <property type="match status" value="1"/>
</dbReference>
<keyword evidence="8" id="KW-1185">Reference proteome</keyword>
<dbReference type="GO" id="GO:0003677">
    <property type="term" value="F:DNA binding"/>
    <property type="evidence" value="ECO:0007669"/>
    <property type="project" value="InterPro"/>
</dbReference>
<dbReference type="Pfam" id="PF08281">
    <property type="entry name" value="Sigma70_r4_2"/>
    <property type="match status" value="1"/>
</dbReference>
<evidence type="ECO:0000256" key="3">
    <source>
        <dbReference type="ARBA" id="ARBA00023082"/>
    </source>
</evidence>
<dbReference type="InterPro" id="IPR036388">
    <property type="entry name" value="WH-like_DNA-bd_sf"/>
</dbReference>
<evidence type="ECO:0000313" key="7">
    <source>
        <dbReference type="EMBL" id="MRX72056.1"/>
    </source>
</evidence>
<dbReference type="Proteomes" id="UP000448867">
    <property type="component" value="Unassembled WGS sequence"/>
</dbReference>
<dbReference type="InterPro" id="IPR013324">
    <property type="entry name" value="RNA_pol_sigma_r3/r4-like"/>
</dbReference>
<dbReference type="NCBIfam" id="NF007217">
    <property type="entry name" value="PRK09639.1-1"/>
    <property type="match status" value="1"/>
</dbReference>
<accession>A0A7X2IYK4</accession>
<keyword evidence="3" id="KW-0731">Sigma factor</keyword>
<gene>
    <name evidence="7" type="primary">sigX</name>
    <name evidence="7" type="ORF">GJU40_07705</name>
</gene>
<dbReference type="PANTHER" id="PTHR43133:SF60">
    <property type="entry name" value="RNA POLYMERASE SIGMA FACTOR SIGV"/>
    <property type="match status" value="1"/>
</dbReference>
<dbReference type="InterPro" id="IPR013249">
    <property type="entry name" value="RNA_pol_sigma70_r4_t2"/>
</dbReference>
<proteinExistence type="inferred from homology"/>
<feature type="domain" description="RNA polymerase sigma-70 region 2" evidence="5">
    <location>
        <begin position="8"/>
        <end position="74"/>
    </location>
</feature>
<dbReference type="CDD" id="cd06171">
    <property type="entry name" value="Sigma70_r4"/>
    <property type="match status" value="1"/>
</dbReference>
<dbReference type="Gene3D" id="1.10.1740.10">
    <property type="match status" value="1"/>
</dbReference>
<dbReference type="PANTHER" id="PTHR43133">
    <property type="entry name" value="RNA POLYMERASE ECF-TYPE SIGMA FACTO"/>
    <property type="match status" value="1"/>
</dbReference>
<dbReference type="AlphaFoldDB" id="A0A7X2IYK4"/>
<evidence type="ECO:0000256" key="1">
    <source>
        <dbReference type="ARBA" id="ARBA00010641"/>
    </source>
</evidence>
<dbReference type="GO" id="GO:0006352">
    <property type="term" value="P:DNA-templated transcription initiation"/>
    <property type="evidence" value="ECO:0007669"/>
    <property type="project" value="InterPro"/>
</dbReference>
<reference evidence="7 8" key="1">
    <citation type="submission" date="2019-11" db="EMBL/GenBank/DDBJ databases">
        <title>Bacillus lacus genome.</title>
        <authorList>
            <person name="Allen C.J."/>
            <person name="Newman J.D."/>
        </authorList>
    </citation>
    <scope>NUCLEOTIDE SEQUENCE [LARGE SCALE GENOMIC DNA]</scope>
    <source>
        <strain evidence="7 8">KCTC 33946</strain>
    </source>
</reference>
<keyword evidence="4" id="KW-0804">Transcription</keyword>
<protein>
    <submittedName>
        <fullName evidence="7">RNA polymerase sigma factor SigX</fullName>
    </submittedName>
</protein>
<evidence type="ECO:0000256" key="2">
    <source>
        <dbReference type="ARBA" id="ARBA00023015"/>
    </source>
</evidence>
<sequence>METLFNRLYSSYHQNVYQFLYYMVKDRVQAEDLSQEVYIRVLKSYDKFEGRSSEKTWILSIARHVAIDWLRKQSTVKKRVMDSFDWDRRQIKDAAPLPEEIAVRGEQVQWIYNALHACSNDQRAVIVLRYIEQLSIAETSEALGWTESKVKTTQHRALKAIKHHLSEQGQMLNEAAK</sequence>
<evidence type="ECO:0000256" key="4">
    <source>
        <dbReference type="ARBA" id="ARBA00023163"/>
    </source>
</evidence>
<dbReference type="SUPFAM" id="SSF88659">
    <property type="entry name" value="Sigma3 and sigma4 domains of RNA polymerase sigma factors"/>
    <property type="match status" value="1"/>
</dbReference>
<dbReference type="InterPro" id="IPR013325">
    <property type="entry name" value="RNA_pol_sigma_r2"/>
</dbReference>
<name>A0A7X2IYK4_9BACI</name>
<dbReference type="Pfam" id="PF04542">
    <property type="entry name" value="Sigma70_r2"/>
    <property type="match status" value="1"/>
</dbReference>
<organism evidence="7 8">
    <name type="scientific">Metabacillus lacus</name>
    <dbReference type="NCBI Taxonomy" id="1983721"/>
    <lineage>
        <taxon>Bacteria</taxon>
        <taxon>Bacillati</taxon>
        <taxon>Bacillota</taxon>
        <taxon>Bacilli</taxon>
        <taxon>Bacillales</taxon>
        <taxon>Bacillaceae</taxon>
        <taxon>Metabacillus</taxon>
    </lineage>
</organism>
<dbReference type="GO" id="GO:0016987">
    <property type="term" value="F:sigma factor activity"/>
    <property type="evidence" value="ECO:0007669"/>
    <property type="project" value="UniProtKB-KW"/>
</dbReference>
<dbReference type="Gene3D" id="1.10.10.10">
    <property type="entry name" value="Winged helix-like DNA-binding domain superfamily/Winged helix DNA-binding domain"/>
    <property type="match status" value="1"/>
</dbReference>
<evidence type="ECO:0000259" key="5">
    <source>
        <dbReference type="Pfam" id="PF04542"/>
    </source>
</evidence>
<dbReference type="InterPro" id="IPR039425">
    <property type="entry name" value="RNA_pol_sigma-70-like"/>
</dbReference>